<evidence type="ECO:0000313" key="2">
    <source>
        <dbReference type="EMBL" id="RPE29055.1"/>
    </source>
</evidence>
<proteinExistence type="predicted"/>
<dbReference type="Proteomes" id="UP000266906">
    <property type="component" value="Unassembled WGS sequence"/>
</dbReference>
<organism evidence="2 3">
    <name type="scientific">Kitasatospora cineracea</name>
    <dbReference type="NCBI Taxonomy" id="88074"/>
    <lineage>
        <taxon>Bacteria</taxon>
        <taxon>Bacillati</taxon>
        <taxon>Actinomycetota</taxon>
        <taxon>Actinomycetes</taxon>
        <taxon>Kitasatosporales</taxon>
        <taxon>Streptomycetaceae</taxon>
        <taxon>Kitasatospora</taxon>
    </lineage>
</organism>
<dbReference type="RefSeq" id="WP_244260197.1">
    <property type="nucleotide sequence ID" value="NZ_RKQG01000002.1"/>
</dbReference>
<comment type="caution">
    <text evidence="2">The sequence shown here is derived from an EMBL/GenBank/DDBJ whole genome shotgun (WGS) entry which is preliminary data.</text>
</comment>
<gene>
    <name evidence="2" type="ORF">EDD38_6202</name>
</gene>
<sequence length="909" mass="95831">MSVESAEPFESAVPAELAAPAESAVPADFAEELAAAVREARFADVADLVTALPDARRRAALPRLRRLRRELRDSSHSRGGATTALLVAGAVCHTAPSGAADWIGGREFDVRYWAQPPLVALLDDRPAPWQREVALRLARRPADRTGWGSTVPYEIAEHLLRRSDTPPPAEPDFVAGWMRDRGRPEPRPWLRLLPPGPDLYARLSADAFAPVLAPLVFDADTAAHLSGPWSAGDPAQRWPAVLARLAAEGTVDRTALLGRGFARLVRGGAPGELRTYLEALRALAPGPDELADNRRALLALLDGPSTVAGYAQEALAALDGAGRLAAEEVAEASGVLLARPEKKLVRAQLGWLERVAADGRAELALRAAADCLGHPDRQLQGQALKLLKRHVASVEGELLTELRAAALLLDPAHARTAAELLGVDVPPLAAAQDADRLPEPPRRVPVPAPLATPAEVAEELAAALAAPEESVSFERVLDGLARQVWADRDALAAALAPVLPADEWRTLGGLAGAATGAVPRSRVLRALQSRADRLFRGWGFRGPVGEFLAACLHETAWRLAADPVPFLLSTPTWRNGALDARELVARLARYEQLGVRPGPVDFALALLRTAGDGTEDTRALTSPAGRQLAAWLRGGGLPRRDCVPVPAGTWTTGVRCAEFRRYAEQPEPAGPALELLTLPALDVPGVEPAAGPPAAVRALLGPSRDFQLGPAVTDSLPDSRWTALLPHHREELALRITGQLAESAADTPERGHPQLLPLLAEAEGPCGFAVHQALAYGLGAGHAEDRSATVDALLSLAAQRQLDPAALAAEVHELLVLGAVKPNRLAATLAELADPAPRLTWSVLAPLLPALLDGGPPRGAADLVAVAVDCARRSGARGPIDAVTRTAARKGGTKLLAEARNLAALLGPA</sequence>
<dbReference type="Pfam" id="PF25148">
    <property type="entry name" value="DUF7824"/>
    <property type="match status" value="1"/>
</dbReference>
<accession>A0A3N4RDU8</accession>
<name>A0A3N4RDU8_9ACTN</name>
<evidence type="ECO:0000259" key="1">
    <source>
        <dbReference type="Pfam" id="PF25148"/>
    </source>
</evidence>
<feature type="domain" description="DUF7824" evidence="1">
    <location>
        <begin position="562"/>
        <end position="620"/>
    </location>
</feature>
<reference evidence="2 3" key="1">
    <citation type="submission" date="2018-11" db="EMBL/GenBank/DDBJ databases">
        <title>Sequencing the genomes of 1000 actinobacteria strains.</title>
        <authorList>
            <person name="Klenk H.-P."/>
        </authorList>
    </citation>
    <scope>NUCLEOTIDE SEQUENCE [LARGE SCALE GENOMIC DNA]</scope>
    <source>
        <strain evidence="2 3">DSM 44781</strain>
    </source>
</reference>
<dbReference type="EMBL" id="RKQG01000002">
    <property type="protein sequence ID" value="RPE29055.1"/>
    <property type="molecule type" value="Genomic_DNA"/>
</dbReference>
<dbReference type="AlphaFoldDB" id="A0A3N4RDU8"/>
<keyword evidence="3" id="KW-1185">Reference proteome</keyword>
<dbReference type="InterPro" id="IPR056726">
    <property type="entry name" value="DUF7824"/>
</dbReference>
<evidence type="ECO:0000313" key="3">
    <source>
        <dbReference type="Proteomes" id="UP000266906"/>
    </source>
</evidence>
<protein>
    <recommendedName>
        <fullName evidence="1">DUF7824 domain-containing protein</fullName>
    </recommendedName>
</protein>